<dbReference type="CDD" id="cd14738">
    <property type="entry name" value="PAAR_2"/>
    <property type="match status" value="1"/>
</dbReference>
<protein>
    <submittedName>
        <fullName evidence="1">Zn-binding Pro-Ala-Ala-Arg (PAAR) domain-containing protein, incolved in TypeVI secretion</fullName>
    </submittedName>
</protein>
<reference evidence="2" key="1">
    <citation type="submission" date="2016-10" db="EMBL/GenBank/DDBJ databases">
        <authorList>
            <person name="Varghese N."/>
            <person name="Submissions S."/>
        </authorList>
    </citation>
    <scope>NUCLEOTIDE SEQUENCE [LARGE SCALE GENOMIC DNA]</scope>
    <source>
        <strain evidence="2">DSM 24729</strain>
    </source>
</reference>
<name>A0A1G7GCU2_9FLAO</name>
<dbReference type="AlphaFoldDB" id="A0A1G7GCU2"/>
<dbReference type="Gene3D" id="2.60.200.60">
    <property type="match status" value="2"/>
</dbReference>
<organism evidence="1 2">
    <name type="scientific">Cellulophaga baltica</name>
    <dbReference type="NCBI Taxonomy" id="76594"/>
    <lineage>
        <taxon>Bacteria</taxon>
        <taxon>Pseudomonadati</taxon>
        <taxon>Bacteroidota</taxon>
        <taxon>Flavobacteriia</taxon>
        <taxon>Flavobacteriales</taxon>
        <taxon>Flavobacteriaceae</taxon>
        <taxon>Cellulophaga</taxon>
    </lineage>
</organism>
<proteinExistence type="predicted"/>
<evidence type="ECO:0000313" key="2">
    <source>
        <dbReference type="Proteomes" id="UP000182114"/>
    </source>
</evidence>
<gene>
    <name evidence="1" type="ORF">SAMN04487992_104294</name>
</gene>
<sequence length="154" mass="15379">MPGPAATVGSMHVCPMLNPGTPPPPHVGGPISGPGVPTVLIGGKPASVLGDLCTCAGPPDTIVMGQSTVLIGGKPAVTMGDSTAHGGAITAGEPTVLIGTGTSSATAIMPLHKIPFPTINSNLRGQLTEAIAKQEALREEADKNGYLNDFSFSM</sequence>
<dbReference type="Proteomes" id="UP000182114">
    <property type="component" value="Unassembled WGS sequence"/>
</dbReference>
<dbReference type="Pfam" id="PF05488">
    <property type="entry name" value="PAAR_motif"/>
    <property type="match status" value="1"/>
</dbReference>
<dbReference type="InterPro" id="IPR008727">
    <property type="entry name" value="PAAR_motif"/>
</dbReference>
<accession>A0A1G7GCU2</accession>
<keyword evidence="2" id="KW-1185">Reference proteome</keyword>
<dbReference type="RefSeq" id="WP_074538137.1">
    <property type="nucleotide sequence ID" value="NZ_FNBD01000004.1"/>
</dbReference>
<dbReference type="EMBL" id="FNBD01000004">
    <property type="protein sequence ID" value="SDE85950.1"/>
    <property type="molecule type" value="Genomic_DNA"/>
</dbReference>
<evidence type="ECO:0000313" key="1">
    <source>
        <dbReference type="EMBL" id="SDE85950.1"/>
    </source>
</evidence>